<gene>
    <name evidence="4" type="ORF">QEK83_000129</name>
</gene>
<comment type="caution">
    <text evidence="4">The sequence shown here is derived from an EMBL/GenBank/DDBJ whole genome shotgun (WGS) entry which is preliminary data.</text>
</comment>
<evidence type="ECO:0000256" key="2">
    <source>
        <dbReference type="ARBA" id="ARBA00023043"/>
    </source>
</evidence>
<sequence length="195" mass="21283">MNFNDENYQRLAKAAGNLEKNNGDEKSADEFRLALDGIVNLNALNEQGNSMMHIAAYKGQAFVLSELINAGADINIENEKHGVRPLHLAIVKNSFGCVNELLKMGADVNATDHEGYNALHVAAAYSLPQVTEKILQAGADATARTKDGQVPAELADDFSLRDRLTEALNTQTNAKIMSEVTASLDAEPVRMRRRM</sequence>
<evidence type="ECO:0000256" key="3">
    <source>
        <dbReference type="PROSITE-ProRule" id="PRU00023"/>
    </source>
</evidence>
<dbReference type="InterPro" id="IPR002110">
    <property type="entry name" value="Ankyrin_rpt"/>
</dbReference>
<keyword evidence="1" id="KW-0677">Repeat</keyword>
<dbReference type="RefSeq" id="WP_158490958.1">
    <property type="nucleotide sequence ID" value="NZ_CP135602.1"/>
</dbReference>
<dbReference type="SMART" id="SM00248">
    <property type="entry name" value="ANK"/>
    <property type="match status" value="3"/>
</dbReference>
<dbReference type="PANTHER" id="PTHR24173">
    <property type="entry name" value="ANKYRIN REPEAT CONTAINING"/>
    <property type="match status" value="1"/>
</dbReference>
<dbReference type="Proteomes" id="UP001214521">
    <property type="component" value="Unassembled WGS sequence"/>
</dbReference>
<accession>A0AAI9C7K3</accession>
<dbReference type="AlphaFoldDB" id="A0AAI9C7K3"/>
<dbReference type="Pfam" id="PF12796">
    <property type="entry name" value="Ank_2"/>
    <property type="match status" value="1"/>
</dbReference>
<dbReference type="Pfam" id="PF00023">
    <property type="entry name" value="Ank"/>
    <property type="match status" value="1"/>
</dbReference>
<proteinExistence type="predicted"/>
<feature type="repeat" description="ANK" evidence="3">
    <location>
        <begin position="81"/>
        <end position="113"/>
    </location>
</feature>
<dbReference type="PROSITE" id="PS50088">
    <property type="entry name" value="ANK_REPEAT"/>
    <property type="match status" value="3"/>
</dbReference>
<evidence type="ECO:0000313" key="5">
    <source>
        <dbReference type="Proteomes" id="UP001214521"/>
    </source>
</evidence>
<organism evidence="4 5">
    <name type="scientific">Stenotrophomonas maltophilia</name>
    <name type="common">Pseudomonas maltophilia</name>
    <name type="synonym">Xanthomonas maltophilia</name>
    <dbReference type="NCBI Taxonomy" id="40324"/>
    <lineage>
        <taxon>Bacteria</taxon>
        <taxon>Pseudomonadati</taxon>
        <taxon>Pseudomonadota</taxon>
        <taxon>Gammaproteobacteria</taxon>
        <taxon>Lysobacterales</taxon>
        <taxon>Lysobacteraceae</taxon>
        <taxon>Stenotrophomonas</taxon>
        <taxon>Stenotrophomonas maltophilia group</taxon>
    </lineage>
</organism>
<dbReference type="PROSITE" id="PS50297">
    <property type="entry name" value="ANK_REP_REGION"/>
    <property type="match status" value="3"/>
</dbReference>
<name>A0AAI9C7K3_STEMA</name>
<protein>
    <submittedName>
        <fullName evidence="4">Ankyrin repeat domain-containing protein</fullName>
    </submittedName>
</protein>
<dbReference type="Gene3D" id="1.25.40.20">
    <property type="entry name" value="Ankyrin repeat-containing domain"/>
    <property type="match status" value="2"/>
</dbReference>
<reference evidence="4" key="1">
    <citation type="submission" date="2022-07" db="EMBL/GenBank/DDBJ databases">
        <authorList>
            <consortium name="Clinical and Environmental Microbiology Branch: Whole genome sequencing antimicrobial resistance pathogens in the healthcare setting"/>
        </authorList>
    </citation>
    <scope>NUCLEOTIDE SEQUENCE</scope>
    <source>
        <strain evidence="4">Stenotrophomonas_maltophilia_2021CK-00905</strain>
    </source>
</reference>
<dbReference type="EMBL" id="ABLOMU010000001">
    <property type="protein sequence ID" value="EKT4439536.1"/>
    <property type="molecule type" value="Genomic_DNA"/>
</dbReference>
<dbReference type="InterPro" id="IPR036770">
    <property type="entry name" value="Ankyrin_rpt-contain_sf"/>
</dbReference>
<feature type="repeat" description="ANK" evidence="3">
    <location>
        <begin position="47"/>
        <end position="79"/>
    </location>
</feature>
<dbReference type="SUPFAM" id="SSF48403">
    <property type="entry name" value="Ankyrin repeat"/>
    <property type="match status" value="1"/>
</dbReference>
<feature type="repeat" description="ANK" evidence="3">
    <location>
        <begin position="114"/>
        <end position="146"/>
    </location>
</feature>
<dbReference type="PANTHER" id="PTHR24173:SF74">
    <property type="entry name" value="ANKYRIN REPEAT DOMAIN-CONTAINING PROTEIN 16"/>
    <property type="match status" value="1"/>
</dbReference>
<evidence type="ECO:0000313" key="4">
    <source>
        <dbReference type="EMBL" id="EKT4439536.1"/>
    </source>
</evidence>
<keyword evidence="2 3" id="KW-0040">ANK repeat</keyword>
<evidence type="ECO:0000256" key="1">
    <source>
        <dbReference type="ARBA" id="ARBA00022737"/>
    </source>
</evidence>